<name>A0ABW1CU22_9ACTN</name>
<comment type="caution">
    <text evidence="1">The sequence shown here is derived from an EMBL/GenBank/DDBJ whole genome shotgun (WGS) entry which is preliminary data.</text>
</comment>
<keyword evidence="2" id="KW-1185">Reference proteome</keyword>
<gene>
    <name evidence="1" type="ORF">ACFPZ3_29305</name>
</gene>
<protein>
    <submittedName>
        <fullName evidence="1">Uncharacterized protein</fullName>
    </submittedName>
</protein>
<dbReference type="RefSeq" id="WP_379517489.1">
    <property type="nucleotide sequence ID" value="NZ_JBHSPA010000032.1"/>
</dbReference>
<accession>A0ABW1CU22</accession>
<reference evidence="2" key="1">
    <citation type="journal article" date="2019" name="Int. J. Syst. Evol. Microbiol.">
        <title>The Global Catalogue of Microorganisms (GCM) 10K type strain sequencing project: providing services to taxonomists for standard genome sequencing and annotation.</title>
        <authorList>
            <consortium name="The Broad Institute Genomics Platform"/>
            <consortium name="The Broad Institute Genome Sequencing Center for Infectious Disease"/>
            <person name="Wu L."/>
            <person name="Ma J."/>
        </authorList>
    </citation>
    <scope>NUCLEOTIDE SEQUENCE [LARGE SCALE GENOMIC DNA]</scope>
    <source>
        <strain evidence="2">CCUG 53903</strain>
    </source>
</reference>
<evidence type="ECO:0000313" key="2">
    <source>
        <dbReference type="Proteomes" id="UP001596058"/>
    </source>
</evidence>
<dbReference type="EMBL" id="JBHSPA010000032">
    <property type="protein sequence ID" value="MFC5827981.1"/>
    <property type="molecule type" value="Genomic_DNA"/>
</dbReference>
<sequence>MHISGPVGTRDTRIVLRAVTIMQVQQDAASAQGLEWDWFVHERNTEVHAILDS</sequence>
<proteinExistence type="predicted"/>
<evidence type="ECO:0000313" key="1">
    <source>
        <dbReference type="EMBL" id="MFC5827981.1"/>
    </source>
</evidence>
<dbReference type="Proteomes" id="UP001596058">
    <property type="component" value="Unassembled WGS sequence"/>
</dbReference>
<organism evidence="1 2">
    <name type="scientific">Nonomuraea insulae</name>
    <dbReference type="NCBI Taxonomy" id="1616787"/>
    <lineage>
        <taxon>Bacteria</taxon>
        <taxon>Bacillati</taxon>
        <taxon>Actinomycetota</taxon>
        <taxon>Actinomycetes</taxon>
        <taxon>Streptosporangiales</taxon>
        <taxon>Streptosporangiaceae</taxon>
        <taxon>Nonomuraea</taxon>
    </lineage>
</organism>